<evidence type="ECO:0000259" key="8">
    <source>
        <dbReference type="Pfam" id="PF00482"/>
    </source>
</evidence>
<feature type="transmembrane region" description="Helical" evidence="7">
    <location>
        <begin position="169"/>
        <end position="189"/>
    </location>
</feature>
<proteinExistence type="inferred from homology"/>
<dbReference type="InterPro" id="IPR003004">
    <property type="entry name" value="GspF/PilC"/>
</dbReference>
<dbReference type="PATRIC" id="fig|1001583.3.peg.860"/>
<sequence length="352" mass="39745">MHLKQQRSLDILQPKQRRVSKPGKWSLATQARFCQLLADQLASGFSLKQAITFLRTVAGEFPRSLATIEQQLEQGTPLIDVLAPYLQANVYFQLRLTLAHGDLQPALQQAAQFLRLAATQRRRFQQLLMYPLGLLVSMLGLFVTLKVGILPQLQGDLAVQSIGNQGGWYGWLGLGGSCLLGLVGAWQWWHRQPRLRLATLYLRVPFVGQLVQAYYAYYLTANLSQLIRSGLSVKQMLRVLNQLPDKALLRQLAQALELKLMTGQSPLHWLRGQPYIPVQLVVFLQKGSTHAQLGRELQAYSELQYRELVARSERLLALVQPILLGVVAVMVVGAYLTLLLPMYQNLQEVYHD</sequence>
<evidence type="ECO:0000256" key="3">
    <source>
        <dbReference type="ARBA" id="ARBA00022475"/>
    </source>
</evidence>
<dbReference type="InterPro" id="IPR018076">
    <property type="entry name" value="T2SS_GspF_dom"/>
</dbReference>
<evidence type="ECO:0000256" key="2">
    <source>
        <dbReference type="ARBA" id="ARBA00005745"/>
    </source>
</evidence>
<name>M5AZD5_LEVBR</name>
<comment type="subcellular location">
    <subcellularLocation>
        <location evidence="1">Cell membrane</location>
        <topology evidence="1">Multi-pass membrane protein</topology>
    </subcellularLocation>
</comment>
<gene>
    <name evidence="9" type="ORF">LVISKB_0871</name>
</gene>
<evidence type="ECO:0000256" key="5">
    <source>
        <dbReference type="ARBA" id="ARBA00022989"/>
    </source>
</evidence>
<dbReference type="PANTHER" id="PTHR30012">
    <property type="entry name" value="GENERAL SECRETION PATHWAY PROTEIN"/>
    <property type="match status" value="1"/>
</dbReference>
<feature type="domain" description="Type II secretion system protein GspF" evidence="8">
    <location>
        <begin position="33"/>
        <end position="151"/>
    </location>
</feature>
<keyword evidence="4 7" id="KW-0812">Transmembrane</keyword>
<dbReference type="InterPro" id="IPR042094">
    <property type="entry name" value="T2SS_GspF_sf"/>
</dbReference>
<feature type="transmembrane region" description="Helical" evidence="7">
    <location>
        <begin position="127"/>
        <end position="149"/>
    </location>
</feature>
<dbReference type="AlphaFoldDB" id="M5AZD5"/>
<evidence type="ECO:0000256" key="6">
    <source>
        <dbReference type="ARBA" id="ARBA00023136"/>
    </source>
</evidence>
<dbReference type="Proteomes" id="UP000012042">
    <property type="component" value="Chromosome"/>
</dbReference>
<dbReference type="PRINTS" id="PR00812">
    <property type="entry name" value="BCTERIALGSPF"/>
</dbReference>
<keyword evidence="5 7" id="KW-1133">Transmembrane helix</keyword>
<dbReference type="Pfam" id="PF00482">
    <property type="entry name" value="T2SSF"/>
    <property type="match status" value="2"/>
</dbReference>
<dbReference type="HOGENOM" id="CLU_035032_1_0_9"/>
<accession>M5AZD5</accession>
<keyword evidence="6 7" id="KW-0472">Membrane</keyword>
<dbReference type="KEGG" id="lbk:LVISKB_0871"/>
<protein>
    <submittedName>
        <fullName evidence="9">ComG operon protein 2</fullName>
    </submittedName>
</protein>
<organism evidence="9 10">
    <name type="scientific">Levilactobacillus brevis KB290</name>
    <dbReference type="NCBI Taxonomy" id="1001583"/>
    <lineage>
        <taxon>Bacteria</taxon>
        <taxon>Bacillati</taxon>
        <taxon>Bacillota</taxon>
        <taxon>Bacilli</taxon>
        <taxon>Lactobacillales</taxon>
        <taxon>Lactobacillaceae</taxon>
        <taxon>Levilactobacillus</taxon>
    </lineage>
</organism>
<evidence type="ECO:0000256" key="4">
    <source>
        <dbReference type="ARBA" id="ARBA00022692"/>
    </source>
</evidence>
<feature type="transmembrane region" description="Helical" evidence="7">
    <location>
        <begin position="315"/>
        <end position="336"/>
    </location>
</feature>
<evidence type="ECO:0000313" key="9">
    <source>
        <dbReference type="EMBL" id="BAN06506.1"/>
    </source>
</evidence>
<feature type="domain" description="Type II secretion system protein GspF" evidence="8">
    <location>
        <begin position="221"/>
        <end position="341"/>
    </location>
</feature>
<dbReference type="RefSeq" id="WP_015473563.1">
    <property type="nucleotide sequence ID" value="NC_020819.1"/>
</dbReference>
<comment type="similarity">
    <text evidence="2">Belongs to the GSP F family.</text>
</comment>
<evidence type="ECO:0000256" key="7">
    <source>
        <dbReference type="SAM" id="Phobius"/>
    </source>
</evidence>
<dbReference type="Gene3D" id="1.20.81.30">
    <property type="entry name" value="Type II secretion system (T2SS), domain F"/>
    <property type="match status" value="2"/>
</dbReference>
<dbReference type="PANTHER" id="PTHR30012:SF0">
    <property type="entry name" value="TYPE II SECRETION SYSTEM PROTEIN F-RELATED"/>
    <property type="match status" value="1"/>
</dbReference>
<evidence type="ECO:0000313" key="10">
    <source>
        <dbReference type="Proteomes" id="UP000012042"/>
    </source>
</evidence>
<dbReference type="GO" id="GO:0005886">
    <property type="term" value="C:plasma membrane"/>
    <property type="evidence" value="ECO:0007669"/>
    <property type="project" value="UniProtKB-SubCell"/>
</dbReference>
<dbReference type="EMBL" id="AP012167">
    <property type="protein sequence ID" value="BAN06506.1"/>
    <property type="molecule type" value="Genomic_DNA"/>
</dbReference>
<reference evidence="9 10" key="1">
    <citation type="journal article" date="2013" name="PLoS ONE">
        <title>Genomic Analysis by Deep Sequencing of the Probiotic Lactobacillus brevis KB290 Harboring Nine Plasmids Reveals Genomic Stability.</title>
        <authorList>
            <person name="Fukao M."/>
            <person name="Oshima K."/>
            <person name="Morita H."/>
            <person name="Toh H."/>
            <person name="Suda W."/>
            <person name="Kim S.W."/>
            <person name="Suzuki S."/>
            <person name="Yakabe T."/>
            <person name="Hattori M."/>
            <person name="Yajima N."/>
        </authorList>
    </citation>
    <scope>NUCLEOTIDE SEQUENCE [LARGE SCALE GENOMIC DNA]</scope>
    <source>
        <strain evidence="9 10">KB290</strain>
    </source>
</reference>
<keyword evidence="3" id="KW-1003">Cell membrane</keyword>
<evidence type="ECO:0000256" key="1">
    <source>
        <dbReference type="ARBA" id="ARBA00004651"/>
    </source>
</evidence>